<protein>
    <recommendedName>
        <fullName evidence="3">Tetratricopeptide repeat protein</fullName>
    </recommendedName>
</protein>
<proteinExistence type="predicted"/>
<evidence type="ECO:0008006" key="3">
    <source>
        <dbReference type="Google" id="ProtNLM"/>
    </source>
</evidence>
<organism evidence="1 2">
    <name type="scientific">Aphanocapsa feldmannii 277cV</name>
    <dbReference type="NCBI Taxonomy" id="2507553"/>
    <lineage>
        <taxon>Bacteria</taxon>
        <taxon>Bacillati</taxon>
        <taxon>Cyanobacteriota</taxon>
        <taxon>Cyanophyceae</taxon>
        <taxon>Oscillatoriophycideae</taxon>
        <taxon>Chroococcales</taxon>
        <taxon>Microcystaceae</taxon>
        <taxon>Aphanocapsa</taxon>
    </lineage>
</organism>
<reference evidence="1 2" key="1">
    <citation type="journal article" date="2019" name="mSystems">
        <title>Life at home and on the roam: Genomic adaptions reflect the dual lifestyle of an intracellular, facultative symbiont.</title>
        <authorList>
            <person name="Burgsdorf I."/>
        </authorList>
    </citation>
    <scope>NUCLEOTIDE SEQUENCE [LARGE SCALE GENOMIC DNA]</scope>
    <source>
        <strain evidence="1">277cV</strain>
    </source>
</reference>
<evidence type="ECO:0000313" key="2">
    <source>
        <dbReference type="Proteomes" id="UP000317990"/>
    </source>
</evidence>
<name>A0A524RQA0_9CHRO</name>
<gene>
    <name evidence="1" type="ORF">ERJ67_02675</name>
</gene>
<comment type="caution">
    <text evidence="1">The sequence shown here is derived from an EMBL/GenBank/DDBJ whole genome shotgun (WGS) entry which is preliminary data.</text>
</comment>
<dbReference type="EMBL" id="SRMO01000034">
    <property type="protein sequence ID" value="TGG94549.1"/>
    <property type="molecule type" value="Genomic_DNA"/>
</dbReference>
<dbReference type="AlphaFoldDB" id="A0A524RQA0"/>
<dbReference type="SUPFAM" id="SSF48452">
    <property type="entry name" value="TPR-like"/>
    <property type="match status" value="1"/>
</dbReference>
<evidence type="ECO:0000313" key="1">
    <source>
        <dbReference type="EMBL" id="TGG94549.1"/>
    </source>
</evidence>
<accession>A0A524RQA0</accession>
<dbReference type="InterPro" id="IPR011990">
    <property type="entry name" value="TPR-like_helical_dom_sf"/>
</dbReference>
<sequence>MFDEALDAYQGGAAAADVLPSFEQICTHNPRHGAAWTCLCWLQLLSNQPLAALKSGRQAVRLGPEDPQARLNLSLALLETNTTGVRDHIQAVRKVLALSPQLADDLRTSISDGMARRSDWQALAKVNHWLFG</sequence>
<dbReference type="Gene3D" id="1.25.40.10">
    <property type="entry name" value="Tetratricopeptide repeat domain"/>
    <property type="match status" value="1"/>
</dbReference>
<dbReference type="Proteomes" id="UP000317990">
    <property type="component" value="Unassembled WGS sequence"/>
</dbReference>